<reference evidence="8 9" key="1">
    <citation type="journal article" date="2016" name="Sci. Rep.">
        <title>Insights into Adaptations to a Near-Obligate Nematode Endoparasitic Lifestyle from the Finished Genome of Drechmeria coniospora.</title>
        <authorList>
            <person name="Zhang L."/>
            <person name="Zhou Z."/>
            <person name="Guo Q."/>
            <person name="Fokkens L."/>
            <person name="Miskei M."/>
            <person name="Pocsi I."/>
            <person name="Zhang W."/>
            <person name="Chen M."/>
            <person name="Wang L."/>
            <person name="Sun Y."/>
            <person name="Donzelli B.G."/>
            <person name="Gibson D.M."/>
            <person name="Nelson D.R."/>
            <person name="Luo J.G."/>
            <person name="Rep M."/>
            <person name="Liu H."/>
            <person name="Yang S."/>
            <person name="Wang J."/>
            <person name="Krasnoff S.B."/>
            <person name="Xu Y."/>
            <person name="Molnar I."/>
            <person name="Lin M."/>
        </authorList>
    </citation>
    <scope>NUCLEOTIDE SEQUENCE [LARGE SCALE GENOMIC DNA]</scope>
    <source>
        <strain evidence="8 9">ARSEF 6962</strain>
    </source>
</reference>
<evidence type="ECO:0000256" key="7">
    <source>
        <dbReference type="SAM" id="Phobius"/>
    </source>
</evidence>
<keyword evidence="4 7" id="KW-0812">Transmembrane</keyword>
<evidence type="ECO:0000256" key="4">
    <source>
        <dbReference type="ARBA" id="ARBA00022692"/>
    </source>
</evidence>
<dbReference type="EMBL" id="LAYC01000001">
    <property type="protein sequence ID" value="KYK61082.1"/>
    <property type="molecule type" value="Genomic_DNA"/>
</dbReference>
<dbReference type="RefSeq" id="XP_040660434.1">
    <property type="nucleotide sequence ID" value="XM_040799551.1"/>
</dbReference>
<evidence type="ECO:0000256" key="1">
    <source>
        <dbReference type="ARBA" id="ARBA00004370"/>
    </source>
</evidence>
<sequence>MVLQLMSPRGRRLVGGLMASGLILFFVAAVPRLMALSLIFGPHAGVAMTQKQVVDDHQATLSLPVARPRPVPRIIHQIAHDWISPANETVPMPLAWVKARRNCVALHPTWEHKLWDEAVSRQFIRYEYPWFLQAYDDLPSPSKRSEVLRYFLLRHFGGIYLHLDHACHANLEPLLYYPTWVVDTGRGALSNAIMASEPEHPFWITVTDSVTAWAGKPLLPYGANYSTGAWYETKIWELYHARASKTQPPKPSLHRIVVDDAHSELFIPGNSTWGHPHHTALEWVGSHPFQTIYFALLALGFLVVAALSLGHWAVQHERQQKGYGLLV</sequence>
<dbReference type="PANTHER" id="PTHR32385:SF20">
    <property type="entry name" value="MANNOSYL PHOSPHORYLINOSITOL CERAMIDE SYNTHASE CSH1-RELATED"/>
    <property type="match status" value="1"/>
</dbReference>
<dbReference type="AlphaFoldDB" id="A0A151GVN1"/>
<comment type="subcellular location">
    <subcellularLocation>
        <location evidence="1">Membrane</location>
    </subcellularLocation>
</comment>
<dbReference type="GO" id="GO:0000030">
    <property type="term" value="F:mannosyltransferase activity"/>
    <property type="evidence" value="ECO:0007669"/>
    <property type="project" value="TreeGrafter"/>
</dbReference>
<comment type="caution">
    <text evidence="8">The sequence shown here is derived from an EMBL/GenBank/DDBJ whole genome shotgun (WGS) entry which is preliminary data.</text>
</comment>
<evidence type="ECO:0000256" key="5">
    <source>
        <dbReference type="ARBA" id="ARBA00022989"/>
    </source>
</evidence>
<protein>
    <recommendedName>
        <fullName evidence="10">Mannosyl phosphorylinositol ceramide synthase SUR1</fullName>
    </recommendedName>
</protein>
<dbReference type="GO" id="GO:0051999">
    <property type="term" value="P:mannosyl-inositol phosphorylceramide biosynthetic process"/>
    <property type="evidence" value="ECO:0007669"/>
    <property type="project" value="TreeGrafter"/>
</dbReference>
<organism evidence="8 9">
    <name type="scientific">Drechmeria coniospora</name>
    <name type="common">Nematophagous fungus</name>
    <name type="synonym">Meria coniospora</name>
    <dbReference type="NCBI Taxonomy" id="98403"/>
    <lineage>
        <taxon>Eukaryota</taxon>
        <taxon>Fungi</taxon>
        <taxon>Dikarya</taxon>
        <taxon>Ascomycota</taxon>
        <taxon>Pezizomycotina</taxon>
        <taxon>Sordariomycetes</taxon>
        <taxon>Hypocreomycetidae</taxon>
        <taxon>Hypocreales</taxon>
        <taxon>Ophiocordycipitaceae</taxon>
        <taxon>Drechmeria</taxon>
    </lineage>
</organism>
<name>A0A151GVN1_DRECN</name>
<evidence type="ECO:0000256" key="2">
    <source>
        <dbReference type="ARBA" id="ARBA00009003"/>
    </source>
</evidence>
<dbReference type="InterPro" id="IPR007577">
    <property type="entry name" value="GlycoTrfase_DXD_sugar-bd_CS"/>
</dbReference>
<comment type="similarity">
    <text evidence="2">Belongs to the glycosyltransferase 32 family.</text>
</comment>
<feature type="transmembrane region" description="Helical" evidence="7">
    <location>
        <begin position="292"/>
        <end position="314"/>
    </location>
</feature>
<dbReference type="PANTHER" id="PTHR32385">
    <property type="entry name" value="MANNOSYL PHOSPHORYLINOSITOL CERAMIDE SYNTHASE"/>
    <property type="match status" value="1"/>
</dbReference>
<keyword evidence="3" id="KW-0808">Transferase</keyword>
<gene>
    <name evidence="8" type="ORF">DCS_02223</name>
</gene>
<evidence type="ECO:0008006" key="10">
    <source>
        <dbReference type="Google" id="ProtNLM"/>
    </source>
</evidence>
<keyword evidence="5 7" id="KW-1133">Transmembrane helix</keyword>
<keyword evidence="6 7" id="KW-0472">Membrane</keyword>
<dbReference type="InterPro" id="IPR029044">
    <property type="entry name" value="Nucleotide-diphossugar_trans"/>
</dbReference>
<evidence type="ECO:0000313" key="8">
    <source>
        <dbReference type="EMBL" id="KYK61082.1"/>
    </source>
</evidence>
<accession>A0A151GVN1</accession>
<dbReference type="InParanoid" id="A0A151GVN1"/>
<keyword evidence="9" id="KW-1185">Reference proteome</keyword>
<dbReference type="STRING" id="98403.A0A151GVN1"/>
<proteinExistence type="inferred from homology"/>
<dbReference type="InterPro" id="IPR051706">
    <property type="entry name" value="Glycosyltransferase_domain"/>
</dbReference>
<dbReference type="SUPFAM" id="SSF53448">
    <property type="entry name" value="Nucleotide-diphospho-sugar transferases"/>
    <property type="match status" value="1"/>
</dbReference>
<evidence type="ECO:0000256" key="6">
    <source>
        <dbReference type="ARBA" id="ARBA00023136"/>
    </source>
</evidence>
<dbReference type="Proteomes" id="UP000076580">
    <property type="component" value="Chromosome 01"/>
</dbReference>
<dbReference type="GeneID" id="63714866"/>
<dbReference type="GO" id="GO:0016020">
    <property type="term" value="C:membrane"/>
    <property type="evidence" value="ECO:0007669"/>
    <property type="project" value="UniProtKB-SubCell"/>
</dbReference>
<evidence type="ECO:0000256" key="3">
    <source>
        <dbReference type="ARBA" id="ARBA00022679"/>
    </source>
</evidence>
<dbReference type="Pfam" id="PF04488">
    <property type="entry name" value="Gly_transf_sug"/>
    <property type="match status" value="1"/>
</dbReference>
<evidence type="ECO:0000313" key="9">
    <source>
        <dbReference type="Proteomes" id="UP000076580"/>
    </source>
</evidence>
<dbReference type="Gene3D" id="3.90.550.20">
    <property type="match status" value="1"/>
</dbReference>